<organism evidence="2 3">
    <name type="scientific">Dispira parvispora</name>
    <dbReference type="NCBI Taxonomy" id="1520584"/>
    <lineage>
        <taxon>Eukaryota</taxon>
        <taxon>Fungi</taxon>
        <taxon>Fungi incertae sedis</taxon>
        <taxon>Zoopagomycota</taxon>
        <taxon>Kickxellomycotina</taxon>
        <taxon>Dimargaritomycetes</taxon>
        <taxon>Dimargaritales</taxon>
        <taxon>Dimargaritaceae</taxon>
        <taxon>Dispira</taxon>
    </lineage>
</organism>
<reference evidence="2" key="1">
    <citation type="submission" date="2022-07" db="EMBL/GenBank/DDBJ databases">
        <title>Phylogenomic reconstructions and comparative analyses of Kickxellomycotina fungi.</title>
        <authorList>
            <person name="Reynolds N.K."/>
            <person name="Stajich J.E."/>
            <person name="Barry K."/>
            <person name="Grigoriev I.V."/>
            <person name="Crous P."/>
            <person name="Smith M.E."/>
        </authorList>
    </citation>
    <scope>NUCLEOTIDE SEQUENCE</scope>
    <source>
        <strain evidence="2">RSA 1196</strain>
    </source>
</reference>
<keyword evidence="3" id="KW-1185">Reference proteome</keyword>
<evidence type="ECO:0000313" key="3">
    <source>
        <dbReference type="Proteomes" id="UP001150925"/>
    </source>
</evidence>
<dbReference type="Proteomes" id="UP001150925">
    <property type="component" value="Unassembled WGS sequence"/>
</dbReference>
<dbReference type="EMBL" id="JANBPY010002402">
    <property type="protein sequence ID" value="KAJ1955151.1"/>
    <property type="molecule type" value="Genomic_DNA"/>
</dbReference>
<comment type="caution">
    <text evidence="2">The sequence shown here is derived from an EMBL/GenBank/DDBJ whole genome shotgun (WGS) entry which is preliminary data.</text>
</comment>
<accession>A0A9W8E538</accession>
<evidence type="ECO:0000256" key="1">
    <source>
        <dbReference type="SAM" id="MobiDB-lite"/>
    </source>
</evidence>
<dbReference type="AlphaFoldDB" id="A0A9W8E538"/>
<name>A0A9W8E538_9FUNG</name>
<dbReference type="OrthoDB" id="10344413at2759"/>
<feature type="region of interest" description="Disordered" evidence="1">
    <location>
        <begin position="94"/>
        <end position="115"/>
    </location>
</feature>
<proteinExistence type="predicted"/>
<protein>
    <submittedName>
        <fullName evidence="2">Uncharacterized protein</fullName>
    </submittedName>
</protein>
<gene>
    <name evidence="2" type="ORF">IWQ62_005593</name>
</gene>
<evidence type="ECO:0000313" key="2">
    <source>
        <dbReference type="EMBL" id="KAJ1955151.1"/>
    </source>
</evidence>
<sequence length="431" mass="48202">MGSKGLPFALAALLRYGSEIQAERCKISATTTNLYCSYERDPGFTLATLLMERSSGSVVKGDPCRMNSLEWISQAEHEYHLRNHWFTIDRSGVEEPKPKRRRVEKPTEAVSNGEGCSTEQKMTLLGQTLNARGATAEPSPPPYEKDQLNTLRTLFRPRNSQHNGPENGPILDSDTVAPVGVEPLDHYGSGTSKQICVGTFGVRDAVKTARRRFIDTYGLPLLNTLLYSGFESLPPALTVIPLPFLPGRSPEIEYQTHALAILTRHQSGRAYNLSQQRIDINELEKLPFLITCEAMMGGIRRPRFKVTTMNQLSNIFKTVKNESVMERVAHKAVRHVRGDEWQVASQEYISDATQSESKVIALEFIRSHIPGVGVETTTNPESKTPPVDYTQWLNMGGQSRGRTTRRHVYPIIGKRDRCTPTSKRLAATRGH</sequence>